<feature type="compositionally biased region" description="Basic and acidic residues" evidence="5">
    <location>
        <begin position="142"/>
        <end position="158"/>
    </location>
</feature>
<organism evidence="8 9">
    <name type="scientific">Desmophyllum pertusum</name>
    <dbReference type="NCBI Taxonomy" id="174260"/>
    <lineage>
        <taxon>Eukaryota</taxon>
        <taxon>Metazoa</taxon>
        <taxon>Cnidaria</taxon>
        <taxon>Anthozoa</taxon>
        <taxon>Hexacorallia</taxon>
        <taxon>Scleractinia</taxon>
        <taxon>Caryophylliina</taxon>
        <taxon>Caryophylliidae</taxon>
        <taxon>Desmophyllum</taxon>
    </lineage>
</organism>
<dbReference type="AlphaFoldDB" id="A0A9W9YSI2"/>
<keyword evidence="2" id="KW-0677">Repeat</keyword>
<dbReference type="PROSITE" id="PS50916">
    <property type="entry name" value="RABBD"/>
    <property type="match status" value="1"/>
</dbReference>
<dbReference type="GO" id="GO:0006887">
    <property type="term" value="P:exocytosis"/>
    <property type="evidence" value="ECO:0007669"/>
    <property type="project" value="TreeGrafter"/>
</dbReference>
<dbReference type="CDD" id="cd08521">
    <property type="entry name" value="C2A_SLP"/>
    <property type="match status" value="1"/>
</dbReference>
<feature type="domain" description="RabBD" evidence="7">
    <location>
        <begin position="6"/>
        <end position="122"/>
    </location>
</feature>
<keyword evidence="3" id="KW-0472">Membrane</keyword>
<keyword evidence="4" id="KW-0175">Coiled coil</keyword>
<dbReference type="GO" id="GO:0042043">
    <property type="term" value="F:neurexin family protein binding"/>
    <property type="evidence" value="ECO:0007669"/>
    <property type="project" value="TreeGrafter"/>
</dbReference>
<proteinExistence type="predicted"/>
<gene>
    <name evidence="8" type="primary">SYTL5_3</name>
    <name evidence="8" type="ORF">OS493_009679</name>
</gene>
<evidence type="ECO:0000256" key="3">
    <source>
        <dbReference type="ARBA" id="ARBA00023136"/>
    </source>
</evidence>
<dbReference type="Pfam" id="PF00168">
    <property type="entry name" value="C2"/>
    <property type="match status" value="1"/>
</dbReference>
<dbReference type="GO" id="GO:0031267">
    <property type="term" value="F:small GTPase binding"/>
    <property type="evidence" value="ECO:0007669"/>
    <property type="project" value="InterPro"/>
</dbReference>
<feature type="region of interest" description="Disordered" evidence="5">
    <location>
        <begin position="391"/>
        <end position="439"/>
    </location>
</feature>
<evidence type="ECO:0000313" key="8">
    <source>
        <dbReference type="EMBL" id="KAJ7363524.1"/>
    </source>
</evidence>
<dbReference type="Gene3D" id="3.30.40.10">
    <property type="entry name" value="Zinc/RING finger domain, C3HC4 (zinc finger)"/>
    <property type="match status" value="1"/>
</dbReference>
<dbReference type="FunFam" id="2.60.40.150:FF:000006">
    <property type="entry name" value="Synaptotagmin-like 5, isoform CRA_a"/>
    <property type="match status" value="1"/>
</dbReference>
<dbReference type="SUPFAM" id="SSF57903">
    <property type="entry name" value="FYVE/PHD zinc finger"/>
    <property type="match status" value="1"/>
</dbReference>
<dbReference type="CDD" id="cd15747">
    <property type="entry name" value="FYVE_Slp3_4_5"/>
    <property type="match status" value="1"/>
</dbReference>
<dbReference type="EMBL" id="MU827305">
    <property type="protein sequence ID" value="KAJ7363524.1"/>
    <property type="molecule type" value="Genomic_DNA"/>
</dbReference>
<dbReference type="Pfam" id="PF02318">
    <property type="entry name" value="FYVE_2"/>
    <property type="match status" value="1"/>
</dbReference>
<dbReference type="InterPro" id="IPR013083">
    <property type="entry name" value="Znf_RING/FYVE/PHD"/>
</dbReference>
<accession>A0A9W9YSI2</accession>
<evidence type="ECO:0000259" key="7">
    <source>
        <dbReference type="PROSITE" id="PS50916"/>
    </source>
</evidence>
<dbReference type="SUPFAM" id="SSF49562">
    <property type="entry name" value="C2 domain (Calcium/lipid-binding domain, CaLB)"/>
    <property type="match status" value="1"/>
</dbReference>
<feature type="compositionally biased region" description="Basic and acidic residues" evidence="5">
    <location>
        <begin position="214"/>
        <end position="226"/>
    </location>
</feature>
<dbReference type="FunFam" id="3.30.40.10:FF:000018">
    <property type="entry name" value="Synaptotagmin-like 5, isoform CRA_a"/>
    <property type="match status" value="1"/>
</dbReference>
<feature type="region of interest" description="Disordered" evidence="5">
    <location>
        <begin position="687"/>
        <end position="710"/>
    </location>
</feature>
<dbReference type="InterPro" id="IPR000008">
    <property type="entry name" value="C2_dom"/>
</dbReference>
<dbReference type="Proteomes" id="UP001163046">
    <property type="component" value="Unassembled WGS sequence"/>
</dbReference>
<feature type="region of interest" description="Disordered" evidence="5">
    <location>
        <begin position="270"/>
        <end position="304"/>
    </location>
</feature>
<dbReference type="InterPro" id="IPR011011">
    <property type="entry name" value="Znf_FYVE_PHD"/>
</dbReference>
<feature type="coiled-coil region" evidence="4">
    <location>
        <begin position="24"/>
        <end position="51"/>
    </location>
</feature>
<keyword evidence="8" id="KW-0808">Transferase</keyword>
<feature type="region of interest" description="Disordered" evidence="5">
    <location>
        <begin position="142"/>
        <end position="194"/>
    </location>
</feature>
<evidence type="ECO:0000256" key="5">
    <source>
        <dbReference type="SAM" id="MobiDB-lite"/>
    </source>
</evidence>
<keyword evidence="8" id="KW-0418">Kinase</keyword>
<name>A0A9W9YSI2_9CNID</name>
<feature type="region of interest" description="Disordered" evidence="5">
    <location>
        <begin position="209"/>
        <end position="242"/>
    </location>
</feature>
<feature type="compositionally biased region" description="Polar residues" evidence="5">
    <location>
        <begin position="391"/>
        <end position="405"/>
    </location>
</feature>
<evidence type="ECO:0000259" key="6">
    <source>
        <dbReference type="PROSITE" id="PS50004"/>
    </source>
</evidence>
<evidence type="ECO:0000256" key="2">
    <source>
        <dbReference type="ARBA" id="ARBA00022737"/>
    </source>
</evidence>
<feature type="compositionally biased region" description="Acidic residues" evidence="5">
    <location>
        <begin position="274"/>
        <end position="286"/>
    </location>
</feature>
<dbReference type="PROSITE" id="PS50004">
    <property type="entry name" value="C2"/>
    <property type="match status" value="1"/>
</dbReference>
<dbReference type="GO" id="GO:0006886">
    <property type="term" value="P:intracellular protein transport"/>
    <property type="evidence" value="ECO:0007669"/>
    <property type="project" value="InterPro"/>
</dbReference>
<evidence type="ECO:0000313" key="9">
    <source>
        <dbReference type="Proteomes" id="UP001163046"/>
    </source>
</evidence>
<dbReference type="SMART" id="SM00239">
    <property type="entry name" value="C2"/>
    <property type="match status" value="1"/>
</dbReference>
<dbReference type="InterPro" id="IPR041282">
    <property type="entry name" value="FYVE_2"/>
</dbReference>
<dbReference type="InterPro" id="IPR035892">
    <property type="entry name" value="C2_domain_sf"/>
</dbReference>
<dbReference type="PANTHER" id="PTHR45716">
    <property type="entry name" value="BITESIZE, ISOFORM I"/>
    <property type="match status" value="1"/>
</dbReference>
<evidence type="ECO:0000256" key="1">
    <source>
        <dbReference type="ARBA" id="ARBA00004170"/>
    </source>
</evidence>
<comment type="subcellular location">
    <subcellularLocation>
        <location evidence="1">Membrane</location>
        <topology evidence="1">Peripheral membrane protein</topology>
    </subcellularLocation>
</comment>
<protein>
    <submittedName>
        <fullName evidence="8">Protein kinase C conserved region 2 (CalB)</fullName>
    </submittedName>
</protein>
<dbReference type="OrthoDB" id="10072397at2759"/>
<dbReference type="GO" id="GO:0070382">
    <property type="term" value="C:exocytic vesicle"/>
    <property type="evidence" value="ECO:0007669"/>
    <property type="project" value="TreeGrafter"/>
</dbReference>
<evidence type="ECO:0000256" key="4">
    <source>
        <dbReference type="SAM" id="Coils"/>
    </source>
</evidence>
<dbReference type="PANTHER" id="PTHR45716:SF2">
    <property type="entry name" value="BITESIZE, ISOFORM I"/>
    <property type="match status" value="1"/>
</dbReference>
<comment type="caution">
    <text evidence="8">The sequence shown here is derived from an EMBL/GenBank/DDBJ whole genome shotgun (WGS) entry which is preliminary data.</text>
</comment>
<feature type="domain" description="C2" evidence="6">
    <location>
        <begin position="535"/>
        <end position="662"/>
    </location>
</feature>
<sequence length="710" mass="80279">MSEDIYIDVNYLTESERDAILRVLAKDEELRKQEKRRISSLKTELDEIKKSGAGQEEIESSRVCARCRTPLGLILNSGALCPKCEARVCKDCRKISNNTWLCILCAKIRKVRAESGAWFFEQGRKKGDRPQLYGSALVRASFRREKPTSQRRNVKDADPGSPPVITLNLSNHDRLHRPVPVHMSRLPENEEEKENVAEINQNYSQYVKANQVPRKPEEEQRDEQEKCSSSSHSSTPRGSPVNVLDNDVIEAVADQEETVFEHLKNQAHNKNVADEETEEGIAEQDVPEWTTNHTHGDDIANGYSAEEAQDYEEKVNGWNIHREEESVYDSKQFKDQPVVEVKTKWHEVAHEWGGTGENDEEPPQDLYPHKQFLNIRPASPDSETTGEFFTPLTTPLHSGTVTPTVLSDYGQSEGRGSGSDEYVDAGSRTPIQGDRTPVAELEQDDNIGDVTVTNPEILCTDPGDVAELEDGQKTPTLQCDDDIDQAFASYGPDHGPSAGTKTLQEQLNIISMGSRESIVSYYSDAGEGRFGNVTVTGELLFGLKFNKHKHQLEVQIHRAKDIAPADEKKGRSDPYVKVYLLPDKTKGGKRKTKSKKNTLNPDFDEILTFKIGFEEMLTRTLWLAMWNHDTFGHNDFLGEVMLPLDTYQESGFSWDDPSPNWYPLRERRPEPSLMAYCGDLTVSMMYEPGEESRRTRKRRTRNPAENCISS</sequence>
<dbReference type="GO" id="GO:0005886">
    <property type="term" value="C:plasma membrane"/>
    <property type="evidence" value="ECO:0007669"/>
    <property type="project" value="TreeGrafter"/>
</dbReference>
<dbReference type="InterPro" id="IPR010911">
    <property type="entry name" value="Rab_BD"/>
</dbReference>
<reference evidence="8" key="1">
    <citation type="submission" date="2023-01" db="EMBL/GenBank/DDBJ databases">
        <title>Genome assembly of the deep-sea coral Lophelia pertusa.</title>
        <authorList>
            <person name="Herrera S."/>
            <person name="Cordes E."/>
        </authorList>
    </citation>
    <scope>NUCLEOTIDE SEQUENCE</scope>
    <source>
        <strain evidence="8">USNM1676648</strain>
        <tissue evidence="8">Polyp</tissue>
    </source>
</reference>
<dbReference type="GO" id="GO:0016301">
    <property type="term" value="F:kinase activity"/>
    <property type="evidence" value="ECO:0007669"/>
    <property type="project" value="UniProtKB-KW"/>
</dbReference>
<dbReference type="Gene3D" id="2.60.40.150">
    <property type="entry name" value="C2 domain"/>
    <property type="match status" value="1"/>
</dbReference>
<keyword evidence="9" id="KW-1185">Reference proteome</keyword>